<dbReference type="PANTHER" id="PTHR46774">
    <property type="entry name" value="CHROMATIN MODIFICATION-RELATED PROTEIN EAF1 A-RELATED"/>
    <property type="match status" value="1"/>
</dbReference>
<dbReference type="InterPro" id="IPR001005">
    <property type="entry name" value="SANT/Myb"/>
</dbReference>
<comment type="caution">
    <text evidence="5">The sequence shown here is derived from an EMBL/GenBank/DDBJ whole genome shotgun (WGS) entry which is preliminary data.</text>
</comment>
<accession>A0AAN7JP09</accession>
<dbReference type="GO" id="GO:0006325">
    <property type="term" value="P:chromatin organization"/>
    <property type="evidence" value="ECO:0007669"/>
    <property type="project" value="UniProtKB-KW"/>
</dbReference>
<feature type="region of interest" description="Disordered" evidence="2">
    <location>
        <begin position="1443"/>
        <end position="1544"/>
    </location>
</feature>
<feature type="compositionally biased region" description="Polar residues" evidence="2">
    <location>
        <begin position="1494"/>
        <end position="1507"/>
    </location>
</feature>
<feature type="compositionally biased region" description="Polar residues" evidence="2">
    <location>
        <begin position="1912"/>
        <end position="1923"/>
    </location>
</feature>
<dbReference type="InterPro" id="IPR044798">
    <property type="entry name" value="EAF1A/B"/>
</dbReference>
<organism evidence="5 6">
    <name type="scientific">Trapa incisa</name>
    <dbReference type="NCBI Taxonomy" id="236973"/>
    <lineage>
        <taxon>Eukaryota</taxon>
        <taxon>Viridiplantae</taxon>
        <taxon>Streptophyta</taxon>
        <taxon>Embryophyta</taxon>
        <taxon>Tracheophyta</taxon>
        <taxon>Spermatophyta</taxon>
        <taxon>Magnoliopsida</taxon>
        <taxon>eudicotyledons</taxon>
        <taxon>Gunneridae</taxon>
        <taxon>Pentapetalae</taxon>
        <taxon>rosids</taxon>
        <taxon>malvids</taxon>
        <taxon>Myrtales</taxon>
        <taxon>Lythraceae</taxon>
        <taxon>Trapa</taxon>
    </lineage>
</organism>
<evidence type="ECO:0000313" key="5">
    <source>
        <dbReference type="EMBL" id="KAK4751065.1"/>
    </source>
</evidence>
<feature type="region of interest" description="Disordered" evidence="2">
    <location>
        <begin position="1295"/>
        <end position="1317"/>
    </location>
</feature>
<feature type="region of interest" description="Disordered" evidence="2">
    <location>
        <begin position="1908"/>
        <end position="1938"/>
    </location>
</feature>
<feature type="compositionally biased region" description="Polar residues" evidence="2">
    <location>
        <begin position="482"/>
        <end position="495"/>
    </location>
</feature>
<feature type="region of interest" description="Disordered" evidence="2">
    <location>
        <begin position="1399"/>
        <end position="1427"/>
    </location>
</feature>
<feature type="compositionally biased region" description="Basic and acidic residues" evidence="2">
    <location>
        <begin position="462"/>
        <end position="480"/>
    </location>
</feature>
<feature type="compositionally biased region" description="Polar residues" evidence="2">
    <location>
        <begin position="530"/>
        <end position="540"/>
    </location>
</feature>
<feature type="compositionally biased region" description="Low complexity" evidence="2">
    <location>
        <begin position="1454"/>
        <end position="1485"/>
    </location>
</feature>
<name>A0AAN7JP09_9MYRT</name>
<dbReference type="Pfam" id="PF07529">
    <property type="entry name" value="HSA"/>
    <property type="match status" value="1"/>
</dbReference>
<feature type="region of interest" description="Disordered" evidence="2">
    <location>
        <begin position="96"/>
        <end position="212"/>
    </location>
</feature>
<dbReference type="PANTHER" id="PTHR46774:SF3">
    <property type="entry name" value="CHROMATIN MODIFICATION-RELATED PROTEIN EAF1 A-RELATED"/>
    <property type="match status" value="1"/>
</dbReference>
<keyword evidence="1" id="KW-0156">Chromatin regulator</keyword>
<evidence type="ECO:0000259" key="4">
    <source>
        <dbReference type="PROSITE" id="PS51204"/>
    </source>
</evidence>
<dbReference type="GO" id="GO:0035267">
    <property type="term" value="C:NuA4 histone acetyltransferase complex"/>
    <property type="evidence" value="ECO:0007669"/>
    <property type="project" value="InterPro"/>
</dbReference>
<feature type="compositionally biased region" description="Low complexity" evidence="2">
    <location>
        <begin position="1605"/>
        <end position="1625"/>
    </location>
</feature>
<keyword evidence="6" id="KW-1185">Reference proteome</keyword>
<dbReference type="Proteomes" id="UP001345219">
    <property type="component" value="Chromosome 4"/>
</dbReference>
<feature type="compositionally biased region" description="Basic residues" evidence="2">
    <location>
        <begin position="946"/>
        <end position="961"/>
    </location>
</feature>
<feature type="compositionally biased region" description="Basic residues" evidence="2">
    <location>
        <begin position="184"/>
        <end position="193"/>
    </location>
</feature>
<feature type="region of interest" description="Disordered" evidence="2">
    <location>
        <begin position="945"/>
        <end position="982"/>
    </location>
</feature>
<evidence type="ECO:0000256" key="1">
    <source>
        <dbReference type="ARBA" id="ARBA00022853"/>
    </source>
</evidence>
<dbReference type="InterPro" id="IPR014012">
    <property type="entry name" value="HSA_dom"/>
</dbReference>
<evidence type="ECO:0000259" key="3">
    <source>
        <dbReference type="PROSITE" id="PS50090"/>
    </source>
</evidence>
<evidence type="ECO:0000313" key="6">
    <source>
        <dbReference type="Proteomes" id="UP001345219"/>
    </source>
</evidence>
<dbReference type="EMBL" id="JAXIOK010000017">
    <property type="protein sequence ID" value="KAK4751065.1"/>
    <property type="molecule type" value="Genomic_DNA"/>
</dbReference>
<gene>
    <name evidence="5" type="ORF">SAY87_004547</name>
</gene>
<dbReference type="PROSITE" id="PS51204">
    <property type="entry name" value="HSA"/>
    <property type="match status" value="1"/>
</dbReference>
<feature type="domain" description="HSA" evidence="4">
    <location>
        <begin position="569"/>
        <end position="647"/>
    </location>
</feature>
<protein>
    <submittedName>
        <fullName evidence="5">Uncharacterized protein</fullName>
    </submittedName>
</protein>
<feature type="region of interest" description="Disordered" evidence="2">
    <location>
        <begin position="457"/>
        <end position="547"/>
    </location>
</feature>
<feature type="domain" description="Myb-like" evidence="3">
    <location>
        <begin position="1076"/>
        <end position="1126"/>
    </location>
</feature>
<feature type="compositionally biased region" description="Low complexity" evidence="2">
    <location>
        <begin position="1139"/>
        <end position="1148"/>
    </location>
</feature>
<reference evidence="5 6" key="1">
    <citation type="journal article" date="2023" name="Hortic Res">
        <title>Pangenome of water caltrop reveals structural variations and asymmetric subgenome divergence after allopolyploidization.</title>
        <authorList>
            <person name="Zhang X."/>
            <person name="Chen Y."/>
            <person name="Wang L."/>
            <person name="Yuan Y."/>
            <person name="Fang M."/>
            <person name="Shi L."/>
            <person name="Lu R."/>
            <person name="Comes H.P."/>
            <person name="Ma Y."/>
            <person name="Chen Y."/>
            <person name="Huang G."/>
            <person name="Zhou Y."/>
            <person name="Zheng Z."/>
            <person name="Qiu Y."/>
        </authorList>
    </citation>
    <scope>NUCLEOTIDE SEQUENCE [LARGE SCALE GENOMIC DNA]</scope>
    <source>
        <tissue evidence="5">Roots</tissue>
    </source>
</reference>
<feature type="region of interest" description="Disordered" evidence="2">
    <location>
        <begin position="1128"/>
        <end position="1150"/>
    </location>
</feature>
<dbReference type="SMART" id="SM00573">
    <property type="entry name" value="HSA"/>
    <property type="match status" value="1"/>
</dbReference>
<dbReference type="PROSITE" id="PS50090">
    <property type="entry name" value="MYB_LIKE"/>
    <property type="match status" value="1"/>
</dbReference>
<sequence>MWLNACILINAEIDPMGGAVDGGIGDCIEASPHHAAIEKAQAELRKEYNVREERRRELEFLKKGGNPLDFKFRHMASLSLQSTSVAGYHRGQLNSSGEKGSLSVVASPGDSVESSDKPGLPFVSGRKSTDSPALLDGENDMLQGEASSFHLRRKNNITSSEQSSQMDGYRNAKESEDSAIFRPYARRNRKKTKHDGAQFSSAGGSHYRGGQGSFVSRASIREMKGSSTETNSQKVMPKLLGMNGDIVSRTATPESCLDGKVDGEQAFISMNSLKQNCLHMDEPEITTEGSKDENQHMQQFGNHEIPDLAYPGTGVVSRRKGMALDGTDNVPSLDKEIKVDYSGKLHASRDFKGGSETICNEVQMSCDALDRKSSDSSTHLTVVVDLKKGSVWNGVSDFNCNENTLLGSSKSEKNQKQTVGNEDIRRTIDITASNENHSIRQNQTGSGATDKVIEKTSSMSDLPKEFDDTPGTGDEKHGAHVETQNVTKEINSRNLNPEREKFSNMRSPIDISSHEAPSSSLSGMERNAPTDCQTFSNNLSMKDKSHEDNVLEEARIIQDKNKRIAELSGCMSYLENHQRFHWDTVLEEMAWLSNDFAQERLWKMTAAAQLCQQIASLSRYRYAEQIQKGRLKLLAHNLAKAVLQFWQSAEVLLDGSNLNLTLEPKRCESQTKDTNTGSTKKTILQPHERSIKVPIHAYAIRFLRDSNALVDPGQAFAPKTPDIISDVDIPEVSQNDHLTEESLFYSIPFGAMESYRKSIEVYVIECKRTGCIIPEIVVTPVANTITDQGYEEIAYDEDKAENSAYYSPIALDGSKPLKFTHKKRKNPRFYGCGPDLSHGHYITVTQPSMLVEKRPVNLTISSIPAKRMRTANVSRQRARSPLGAGAYCNIQAQAEMEVSSGDVDSIHDDQNSLLGGSRIQKGNEVESAGDFGKHIPYDDYAETLTKKKKKKKEKKKEKKSKYLGSTLGPGWHMGSSALSEQREQSKKRTENFGFNGTSGLYAHQNAKKPKIMKHSLFNTCDNITLLSGSIPCPTASQFSNMSGHNKLMRYVGGRERSRKAKALKVSSFHSDPGCDWSLFEDQALVVLVHDMGPNWELVSDAINSTLQFKTISHDPKDCKERHKFLMDRNHGDGVDSADDSGSSNSYPSTLPGIPKGSARQLFQQLQGPVEVEALKEHFDKIILIAQKQHHQNIQLKNESQDLEQVPVNISHFEALSKVCPNNLNGSVLSPCDLIRANLSSPDVLPLGYHGSHASELEMQNQAISSPLTASVVNSLVPGSPGSVTGNNMPPCSPFNAPMRDGRHNSPKTMPSTRDERQSMQPYNQMFSNRAISQSNMPITAVVPGGNRSVCVMANGNSLGMNRTTIPMARPGFPGMASSSVLDSSGMLSPMVGSQSPISMHAGSGASATQVRHSESLQMPGGGHITELPRQMGTAEFPVHVAQSSDQGVPPFNGISPSISSQTSSPVQTSPRSQQQHYQISQRQSHANNHPHPQLQGTNNKTSQQKQISLRIAKERHLQQQQKMASNSLTPDVLPPSQPTMSTSLQNTPQILSQSLSPPASLSSLTRSTPMNHMVLQIHQEKNIFPDHSHSFPQNSQATVGGMVNQGGPKQRQRQAQQHQLQQSGRAHPKQGSQTQPHQKQAKVLMGIGRGNVTVHQNLPMDIPRLNSLSAAPGSCRAEEVIQQGQGLYSGTGPCQVQPSKAPIPQAPPHSQMLSGVAAPLYTKQQLQQVPSHSEKIMPGQFSDIPPGHGMPSTLHQAITTTVVKQHVQQPLPLPLQNQISRTQTVAGRMHPENHQHINYEQMLVKAQPNKAHVADKNLVNRISQVGIGSAGAAAAADGANTAIKVAWTASPVVPQRKVSEAAMKSTSTQVGANGNPINLPSVGHGGLGKRGIVDDLRHHGHVAYLSHGAAAKQSSEPLLSSEQPYRPQLQEPHEQAAP</sequence>
<feature type="region of interest" description="Disordered" evidence="2">
    <location>
        <begin position="1585"/>
        <end position="1639"/>
    </location>
</feature>
<feature type="compositionally biased region" description="Polar residues" evidence="2">
    <location>
        <begin position="1518"/>
        <end position="1529"/>
    </location>
</feature>
<proteinExistence type="predicted"/>
<feature type="compositionally biased region" description="Polar residues" evidence="2">
    <location>
        <begin position="156"/>
        <end position="166"/>
    </location>
</feature>
<evidence type="ECO:0000256" key="2">
    <source>
        <dbReference type="SAM" id="MobiDB-lite"/>
    </source>
</evidence>